<evidence type="ECO:0000313" key="3">
    <source>
        <dbReference type="Proteomes" id="UP000718593"/>
    </source>
</evidence>
<sequence>MSENRACDLCGLDVGAKPFLLHTPDKQYQFCCEGCRGIYEMLHDIKEATPDNNDNQPKSS</sequence>
<dbReference type="Pfam" id="PF12156">
    <property type="entry name" value="ATPase-cat_bd"/>
    <property type="match status" value="1"/>
</dbReference>
<gene>
    <name evidence="2" type="ORF">HXL68_14155</name>
</gene>
<comment type="caution">
    <text evidence="2">The sequence shown here is derived from an EMBL/GenBank/DDBJ whole genome shotgun (WGS) entry which is preliminary data.</text>
</comment>
<dbReference type="InterPro" id="IPR021993">
    <property type="entry name" value="ATPase-cat-bd"/>
</dbReference>
<proteinExistence type="predicted"/>
<evidence type="ECO:0000313" key="2">
    <source>
        <dbReference type="EMBL" id="MBF1166171.1"/>
    </source>
</evidence>
<dbReference type="AlphaFoldDB" id="A0A930G0F4"/>
<evidence type="ECO:0000259" key="1">
    <source>
        <dbReference type="Pfam" id="PF12156"/>
    </source>
</evidence>
<feature type="domain" description="Putative metal-binding" evidence="1">
    <location>
        <begin position="6"/>
        <end position="44"/>
    </location>
</feature>
<reference evidence="2" key="1">
    <citation type="submission" date="2020-04" db="EMBL/GenBank/DDBJ databases">
        <title>Deep metagenomics examines the oral microbiome during advanced dental caries in children, revealing novel taxa and co-occurrences with host molecules.</title>
        <authorList>
            <person name="Baker J.L."/>
            <person name="Morton J.T."/>
            <person name="Dinis M."/>
            <person name="Alvarez R."/>
            <person name="Tran N.C."/>
            <person name="Knight R."/>
            <person name="Edlund A."/>
        </authorList>
    </citation>
    <scope>NUCLEOTIDE SEQUENCE</scope>
    <source>
        <strain evidence="2">JCVI_32_bin.24</strain>
    </source>
</reference>
<name>A0A930G0F4_9RHOO</name>
<dbReference type="EMBL" id="JABZMI010000367">
    <property type="protein sequence ID" value="MBF1166171.1"/>
    <property type="molecule type" value="Genomic_DNA"/>
</dbReference>
<dbReference type="Proteomes" id="UP000718593">
    <property type="component" value="Unassembled WGS sequence"/>
</dbReference>
<protein>
    <submittedName>
        <fullName evidence="2">Heavy metal translocating P-type ATPase metal-binding domain-containing protein</fullName>
    </submittedName>
</protein>
<organism evidence="2 3">
    <name type="scientific">Dechloromonas agitata</name>
    <dbReference type="NCBI Taxonomy" id="73030"/>
    <lineage>
        <taxon>Bacteria</taxon>
        <taxon>Pseudomonadati</taxon>
        <taxon>Pseudomonadota</taxon>
        <taxon>Betaproteobacteria</taxon>
        <taxon>Rhodocyclales</taxon>
        <taxon>Azonexaceae</taxon>
        <taxon>Dechloromonas</taxon>
    </lineage>
</organism>
<dbReference type="RefSeq" id="WP_027458299.1">
    <property type="nucleotide sequence ID" value="NZ_JARBJQ010000021.1"/>
</dbReference>
<accession>A0A930G0F4</accession>